<name>A0ABR3B3T8_PHYBL</name>
<dbReference type="PROSITE" id="PS51762">
    <property type="entry name" value="GH16_2"/>
    <property type="match status" value="1"/>
</dbReference>
<evidence type="ECO:0000259" key="4">
    <source>
        <dbReference type="PROSITE" id="PS51762"/>
    </source>
</evidence>
<dbReference type="InterPro" id="IPR013320">
    <property type="entry name" value="ConA-like_dom_sf"/>
</dbReference>
<keyword evidence="6" id="KW-1185">Reference proteome</keyword>
<dbReference type="InterPro" id="IPR000757">
    <property type="entry name" value="Beta-glucanase-like"/>
</dbReference>
<protein>
    <submittedName>
        <fullName evidence="5">Glycoside hydrolase family 16 protein</fullName>
    </submittedName>
</protein>
<evidence type="ECO:0000313" key="6">
    <source>
        <dbReference type="Proteomes" id="UP001448207"/>
    </source>
</evidence>
<dbReference type="Proteomes" id="UP001448207">
    <property type="component" value="Unassembled WGS sequence"/>
</dbReference>
<evidence type="ECO:0000256" key="3">
    <source>
        <dbReference type="SAM" id="MobiDB-lite"/>
    </source>
</evidence>
<evidence type="ECO:0000313" key="5">
    <source>
        <dbReference type="EMBL" id="KAL0088846.1"/>
    </source>
</evidence>
<dbReference type="Gene3D" id="2.60.120.200">
    <property type="match status" value="1"/>
</dbReference>
<dbReference type="PANTHER" id="PTHR31062">
    <property type="entry name" value="XYLOGLUCAN ENDOTRANSGLUCOSYLASE/HYDROLASE PROTEIN 8-RELATED"/>
    <property type="match status" value="1"/>
</dbReference>
<feature type="domain" description="GH16" evidence="4">
    <location>
        <begin position="1"/>
        <end position="239"/>
    </location>
</feature>
<dbReference type="Pfam" id="PF00722">
    <property type="entry name" value="Glyco_hydro_16"/>
    <property type="match status" value="1"/>
</dbReference>
<proteinExistence type="predicted"/>
<comment type="caution">
    <text evidence="5">The sequence shown here is derived from an EMBL/GenBank/DDBJ whole genome shotgun (WGS) entry which is preliminary data.</text>
</comment>
<sequence>MCLASFTKAQTFSEDAILPCQNLRSEFSETSSGWIAHSLNMDTYEITPSDGIKMVLLPPKKYIRHFDESVELPYNEFEGVGPTFNSTNYMKYGRFSATVRSAPVGGAVTAMILMADGGDEIDYEILGGDPNHVQTNYFYGGKLEYIVNGGLHEVSGEPIFDAFHTYTIDWSPERIVWEVDGIVVRTREKKDTCEDGVCKYPTHAARVQLGLWDGSTKPGTAQWARGPIDWSLHSSVNAYVKNVVLECDSRYNSIMISENAPKPSEKEVSISNGTPSVLSSESPNVAKKEIAYSQPSQAFRIPLDILKVGLLAVSLTFFF</sequence>
<reference evidence="5 6" key="1">
    <citation type="submission" date="2024-04" db="EMBL/GenBank/DDBJ databases">
        <title>Symmetric and asymmetric DNA N6-adenine methylation regulates different biological responses in Mucorales.</title>
        <authorList>
            <consortium name="Lawrence Berkeley National Laboratory"/>
            <person name="Lax C."/>
            <person name="Mondo S.J."/>
            <person name="Osorio-Concepcion M."/>
            <person name="Muszewska A."/>
            <person name="Corrochano-Luque M."/>
            <person name="Gutierrez G."/>
            <person name="Riley R."/>
            <person name="Lipzen A."/>
            <person name="Guo J."/>
            <person name="Hundley H."/>
            <person name="Amirebrahimi M."/>
            <person name="Ng V."/>
            <person name="Lorenzo-Gutierrez D."/>
            <person name="Binder U."/>
            <person name="Yang J."/>
            <person name="Song Y."/>
            <person name="Canovas D."/>
            <person name="Navarro E."/>
            <person name="Freitag M."/>
            <person name="Gabaldon T."/>
            <person name="Grigoriev I.V."/>
            <person name="Corrochano L.M."/>
            <person name="Nicolas F.E."/>
            <person name="Garre V."/>
        </authorList>
    </citation>
    <scope>NUCLEOTIDE SEQUENCE [LARGE SCALE GENOMIC DNA]</scope>
    <source>
        <strain evidence="5 6">L51</strain>
    </source>
</reference>
<gene>
    <name evidence="5" type="ORF">J3Q64DRAFT_1657356</name>
</gene>
<dbReference type="GO" id="GO:0016787">
    <property type="term" value="F:hydrolase activity"/>
    <property type="evidence" value="ECO:0007669"/>
    <property type="project" value="UniProtKB-KW"/>
</dbReference>
<evidence type="ECO:0000256" key="1">
    <source>
        <dbReference type="ARBA" id="ARBA00022801"/>
    </source>
</evidence>
<dbReference type="SUPFAM" id="SSF49899">
    <property type="entry name" value="Concanavalin A-like lectins/glucanases"/>
    <property type="match status" value="1"/>
</dbReference>
<feature type="region of interest" description="Disordered" evidence="3">
    <location>
        <begin position="262"/>
        <end position="281"/>
    </location>
</feature>
<organism evidence="5 6">
    <name type="scientific">Phycomyces blakesleeanus</name>
    <dbReference type="NCBI Taxonomy" id="4837"/>
    <lineage>
        <taxon>Eukaryota</taxon>
        <taxon>Fungi</taxon>
        <taxon>Fungi incertae sedis</taxon>
        <taxon>Mucoromycota</taxon>
        <taxon>Mucoromycotina</taxon>
        <taxon>Mucoromycetes</taxon>
        <taxon>Mucorales</taxon>
        <taxon>Phycomycetaceae</taxon>
        <taxon>Phycomyces</taxon>
    </lineage>
</organism>
<keyword evidence="2" id="KW-0326">Glycosidase</keyword>
<dbReference type="EMBL" id="JBCLYO010000005">
    <property type="protein sequence ID" value="KAL0088846.1"/>
    <property type="molecule type" value="Genomic_DNA"/>
</dbReference>
<evidence type="ECO:0000256" key="2">
    <source>
        <dbReference type="ARBA" id="ARBA00023295"/>
    </source>
</evidence>
<dbReference type="InterPro" id="IPR044791">
    <property type="entry name" value="Beta-glucanase/XTH"/>
</dbReference>
<feature type="compositionally biased region" description="Polar residues" evidence="3">
    <location>
        <begin position="269"/>
        <end position="281"/>
    </location>
</feature>
<keyword evidence="1 5" id="KW-0378">Hydrolase</keyword>
<accession>A0ABR3B3T8</accession>